<reference evidence="1 2" key="1">
    <citation type="submission" date="2021-06" db="EMBL/GenBank/DDBJ databases">
        <title>Caerostris extrusa draft genome.</title>
        <authorList>
            <person name="Kono N."/>
            <person name="Arakawa K."/>
        </authorList>
    </citation>
    <scope>NUCLEOTIDE SEQUENCE [LARGE SCALE GENOMIC DNA]</scope>
</reference>
<dbReference type="AlphaFoldDB" id="A0AAV4WWL9"/>
<evidence type="ECO:0000313" key="1">
    <source>
        <dbReference type="EMBL" id="GIY86130.1"/>
    </source>
</evidence>
<comment type="caution">
    <text evidence="1">The sequence shown here is derived from an EMBL/GenBank/DDBJ whole genome shotgun (WGS) entry which is preliminary data.</text>
</comment>
<dbReference type="EMBL" id="BPLR01016743">
    <property type="protein sequence ID" value="GIY86130.1"/>
    <property type="molecule type" value="Genomic_DNA"/>
</dbReference>
<proteinExistence type="predicted"/>
<keyword evidence="2" id="KW-1185">Reference proteome</keyword>
<dbReference type="Proteomes" id="UP001054945">
    <property type="component" value="Unassembled WGS sequence"/>
</dbReference>
<protein>
    <submittedName>
        <fullName evidence="1">Uncharacterized protein</fullName>
    </submittedName>
</protein>
<evidence type="ECO:0000313" key="2">
    <source>
        <dbReference type="Proteomes" id="UP001054945"/>
    </source>
</evidence>
<gene>
    <name evidence="1" type="ORF">CEXT_458141</name>
</gene>
<sequence>MTTREIITVGKAGLGPNAPSGNQRLMASWLCSISAHGGKGGSSFWSVLLYSASSLGGMEELTRNGRGGRIKKR</sequence>
<organism evidence="1 2">
    <name type="scientific">Caerostris extrusa</name>
    <name type="common">Bark spider</name>
    <name type="synonym">Caerostris bankana</name>
    <dbReference type="NCBI Taxonomy" id="172846"/>
    <lineage>
        <taxon>Eukaryota</taxon>
        <taxon>Metazoa</taxon>
        <taxon>Ecdysozoa</taxon>
        <taxon>Arthropoda</taxon>
        <taxon>Chelicerata</taxon>
        <taxon>Arachnida</taxon>
        <taxon>Araneae</taxon>
        <taxon>Araneomorphae</taxon>
        <taxon>Entelegynae</taxon>
        <taxon>Araneoidea</taxon>
        <taxon>Araneidae</taxon>
        <taxon>Caerostris</taxon>
    </lineage>
</organism>
<name>A0AAV4WWL9_CAEEX</name>
<accession>A0AAV4WWL9</accession>